<accession>A0A1V4SQS2</accession>
<keyword evidence="2" id="KW-1185">Reference proteome</keyword>
<gene>
    <name evidence="1" type="ORF">CLHUN_00260</name>
</gene>
<name>A0A1V4SQS2_RUMHU</name>
<dbReference type="RefSeq" id="WP_080062535.1">
    <property type="nucleotide sequence ID" value="NZ_MZGX01000001.1"/>
</dbReference>
<proteinExistence type="predicted"/>
<dbReference type="AlphaFoldDB" id="A0A1V4SQS2"/>
<organism evidence="1 2">
    <name type="scientific">Ruminiclostridium hungatei</name>
    <name type="common">Clostridium hungatei</name>
    <dbReference type="NCBI Taxonomy" id="48256"/>
    <lineage>
        <taxon>Bacteria</taxon>
        <taxon>Bacillati</taxon>
        <taxon>Bacillota</taxon>
        <taxon>Clostridia</taxon>
        <taxon>Eubacteriales</taxon>
        <taxon>Oscillospiraceae</taxon>
        <taxon>Ruminiclostridium</taxon>
    </lineage>
</organism>
<sequence>MSRLTGYTLGDAVRQAEKDGFEIEKITVTAPPKMQSQEYDDTFRVLRVTVSENKLSILVCKPL</sequence>
<comment type="caution">
    <text evidence="1">The sequence shown here is derived from an EMBL/GenBank/DDBJ whole genome shotgun (WGS) entry which is preliminary data.</text>
</comment>
<evidence type="ECO:0008006" key="3">
    <source>
        <dbReference type="Google" id="ProtNLM"/>
    </source>
</evidence>
<evidence type="ECO:0000313" key="1">
    <source>
        <dbReference type="EMBL" id="OPX46210.1"/>
    </source>
</evidence>
<dbReference type="STRING" id="48256.CLHUN_00260"/>
<evidence type="ECO:0000313" key="2">
    <source>
        <dbReference type="Proteomes" id="UP000191554"/>
    </source>
</evidence>
<reference evidence="1 2" key="1">
    <citation type="submission" date="2017-03" db="EMBL/GenBank/DDBJ databases">
        <title>Genome sequence of Clostridium hungatei DSM 14427.</title>
        <authorList>
            <person name="Poehlein A."/>
            <person name="Daniel R."/>
        </authorList>
    </citation>
    <scope>NUCLEOTIDE SEQUENCE [LARGE SCALE GENOMIC DNA]</scope>
    <source>
        <strain evidence="1 2">DSM 14427</strain>
    </source>
</reference>
<dbReference type="EMBL" id="MZGX01000001">
    <property type="protein sequence ID" value="OPX46210.1"/>
    <property type="molecule type" value="Genomic_DNA"/>
</dbReference>
<protein>
    <recommendedName>
        <fullName evidence="3">PASTA domain-containing protein</fullName>
    </recommendedName>
</protein>
<dbReference type="OrthoDB" id="1739697at2"/>
<dbReference type="Proteomes" id="UP000191554">
    <property type="component" value="Unassembled WGS sequence"/>
</dbReference>